<evidence type="ECO:0000313" key="2">
    <source>
        <dbReference type="Proteomes" id="UP000070657"/>
    </source>
</evidence>
<sequence length="308" mass="33984">MALSLSGGTAAAKTGNYDKEFEIFVDNQLVVHEGHIRNVEPVTRGRTGYSVPFLLTEEGKERFAEKTEGEGGNCGVIYLKRPHDSVLVFKKSFVKELGAGSEGFLDIRYDGGSHRFVFVPASPPDRETGSFNLKVPSVPVKSEGLSANSENYILSLKETGKISRAVFLGEKEEFTGIGSLPSDAVFHSDFLLVEREHDPSVLDEISGGNRLYAVNVKGVTPGNFRENTRTALDEGLFWRNLGRLADADVPFYLTFTNPDRNCLPEFKKEIADRFGEEILEGCFTIEPVQYKSIDENPGAFEKGAEDGR</sequence>
<protein>
    <submittedName>
        <fullName evidence="1">Uncharacterized protein</fullName>
    </submittedName>
</protein>
<reference evidence="1 2" key="1">
    <citation type="journal article" date="2016" name="Sci. Rep.">
        <title>Metabolic traits of an uncultured archaeal lineage -MSBL1- from brine pools of the Red Sea.</title>
        <authorList>
            <person name="Mwirichia R."/>
            <person name="Alam I."/>
            <person name="Rashid M."/>
            <person name="Vinu M."/>
            <person name="Ba-Alawi W."/>
            <person name="Anthony Kamau A."/>
            <person name="Kamanda Ngugi D."/>
            <person name="Goker M."/>
            <person name="Klenk H.P."/>
            <person name="Bajic V."/>
            <person name="Stingl U."/>
        </authorList>
    </citation>
    <scope>NUCLEOTIDE SEQUENCE [LARGE SCALE GENOMIC DNA]</scope>
    <source>
        <strain evidence="1">SCGC-AAA259E22</strain>
    </source>
</reference>
<dbReference type="EMBL" id="LHXP01000052">
    <property type="protein sequence ID" value="KXA92665.1"/>
    <property type="molecule type" value="Genomic_DNA"/>
</dbReference>
<dbReference type="AlphaFoldDB" id="A0A133UES0"/>
<comment type="caution">
    <text evidence="1">The sequence shown here is derived from an EMBL/GenBank/DDBJ whole genome shotgun (WGS) entry which is preliminary data.</text>
</comment>
<proteinExistence type="predicted"/>
<gene>
    <name evidence="1" type="ORF">AKJ66_03735</name>
</gene>
<accession>A0A133UES0</accession>
<organism evidence="1 2">
    <name type="scientific">candidate division MSBL1 archaeon SCGC-AAA259E22</name>
    <dbReference type="NCBI Taxonomy" id="1698265"/>
    <lineage>
        <taxon>Archaea</taxon>
        <taxon>Methanobacteriati</taxon>
        <taxon>Methanobacteriota</taxon>
        <taxon>candidate division MSBL1</taxon>
    </lineage>
</organism>
<name>A0A133UES0_9EURY</name>
<keyword evidence="2" id="KW-1185">Reference proteome</keyword>
<dbReference type="Proteomes" id="UP000070657">
    <property type="component" value="Unassembled WGS sequence"/>
</dbReference>
<evidence type="ECO:0000313" key="1">
    <source>
        <dbReference type="EMBL" id="KXA92665.1"/>
    </source>
</evidence>